<evidence type="ECO:0000259" key="1">
    <source>
        <dbReference type="Pfam" id="PF04909"/>
    </source>
</evidence>
<evidence type="ECO:0000313" key="2">
    <source>
        <dbReference type="EMBL" id="MBB5987526.1"/>
    </source>
</evidence>
<sequence length="274" mass="30309">MERRSMMASGGLRVDTHAHIYHDAMPLAQDAWHRPVGEAPLDAYLACLDAHGIDRAVLAAVSLFGDYNDYALEAVAAQPRLRTTVIIDPETDIFILREMAKAGVVGVRLQWRSTPHPPDLDSFAWRKLFRRVADLGWHIQLHDNGPRLPDAIAAIERSGAPIVIDHFGRPDAARGVNCPGFVAVLRAVERGNCWVKMSGAFRLGPPAMVRELAAALLRQAGPERLLWGSDWPFAAFEGQVAYADTLACFEQLVPDAALRARIHRTAARFYFGEE</sequence>
<reference evidence="2 3" key="1">
    <citation type="submission" date="2020-08" db="EMBL/GenBank/DDBJ databases">
        <title>Exploring microbial biodiversity for novel pathways involved in the catabolism of aromatic compounds derived from lignin.</title>
        <authorList>
            <person name="Elkins J."/>
        </authorList>
    </citation>
    <scope>NUCLEOTIDE SEQUENCE [LARGE SCALE GENOMIC DNA]</scope>
    <source>
        <strain evidence="2 3">B1D3A</strain>
    </source>
</reference>
<name>A0ABR6NJR2_9SPHN</name>
<dbReference type="InterPro" id="IPR052358">
    <property type="entry name" value="Aro_Compnd_Degr_Hydrolases"/>
</dbReference>
<organism evidence="2 3">
    <name type="scientific">Sphingobium lignivorans</name>
    <dbReference type="NCBI Taxonomy" id="2735886"/>
    <lineage>
        <taxon>Bacteria</taxon>
        <taxon>Pseudomonadati</taxon>
        <taxon>Pseudomonadota</taxon>
        <taxon>Alphaproteobacteria</taxon>
        <taxon>Sphingomonadales</taxon>
        <taxon>Sphingomonadaceae</taxon>
        <taxon>Sphingobium</taxon>
    </lineage>
</organism>
<proteinExistence type="predicted"/>
<dbReference type="PANTHER" id="PTHR35563:SF2">
    <property type="entry name" value="BARREL METAL-DEPENDENT HYDROLASE, PUTATIVE (AFU_ORTHOLOGUE AFUA_1G16240)-RELATED"/>
    <property type="match status" value="1"/>
</dbReference>
<dbReference type="PANTHER" id="PTHR35563">
    <property type="entry name" value="BARREL METAL-DEPENDENT HYDROLASE, PUTATIVE (AFU_ORTHOLOGUE AFUA_1G16240)-RELATED"/>
    <property type="match status" value="1"/>
</dbReference>
<dbReference type="Gene3D" id="3.20.20.140">
    <property type="entry name" value="Metal-dependent hydrolases"/>
    <property type="match status" value="1"/>
</dbReference>
<dbReference type="InterPro" id="IPR006680">
    <property type="entry name" value="Amidohydro-rel"/>
</dbReference>
<feature type="domain" description="Amidohydrolase-related" evidence="1">
    <location>
        <begin position="14"/>
        <end position="271"/>
    </location>
</feature>
<evidence type="ECO:0000313" key="3">
    <source>
        <dbReference type="Proteomes" id="UP001138540"/>
    </source>
</evidence>
<dbReference type="SUPFAM" id="SSF51556">
    <property type="entry name" value="Metallo-dependent hydrolases"/>
    <property type="match status" value="1"/>
</dbReference>
<dbReference type="InterPro" id="IPR032466">
    <property type="entry name" value="Metal_Hydrolase"/>
</dbReference>
<dbReference type="EMBL" id="JACHKA010000001">
    <property type="protein sequence ID" value="MBB5987526.1"/>
    <property type="molecule type" value="Genomic_DNA"/>
</dbReference>
<protein>
    <submittedName>
        <fullName evidence="2">TIM-barrel fold metal-dependent hydrolase</fullName>
    </submittedName>
</protein>
<comment type="caution">
    <text evidence="2">The sequence shown here is derived from an EMBL/GenBank/DDBJ whole genome shotgun (WGS) entry which is preliminary data.</text>
</comment>
<dbReference type="Pfam" id="PF04909">
    <property type="entry name" value="Amidohydro_2"/>
    <property type="match status" value="1"/>
</dbReference>
<keyword evidence="2" id="KW-0378">Hydrolase</keyword>
<gene>
    <name evidence="2" type="ORF">HNP60_003500</name>
</gene>
<dbReference type="Proteomes" id="UP001138540">
    <property type="component" value="Unassembled WGS sequence"/>
</dbReference>
<dbReference type="GO" id="GO:0016787">
    <property type="term" value="F:hydrolase activity"/>
    <property type="evidence" value="ECO:0007669"/>
    <property type="project" value="UniProtKB-KW"/>
</dbReference>
<accession>A0ABR6NJR2</accession>
<dbReference type="RefSeq" id="WP_184156107.1">
    <property type="nucleotide sequence ID" value="NZ_JACHKA010000001.1"/>
</dbReference>
<keyword evidence="3" id="KW-1185">Reference proteome</keyword>